<reference evidence="5" key="1">
    <citation type="submission" date="2016-07" db="EMBL/GenBank/DDBJ databases">
        <title>Microvirga ossetica sp. nov. a new species of rhizobia isolated from root nodules of the legume species Vicia alpestris Steven originated from North Ossetia region in the Caucasus.</title>
        <authorList>
            <person name="Safronova V.I."/>
            <person name="Kuznetsova I.G."/>
            <person name="Sazanova A.L."/>
            <person name="Belimov A."/>
            <person name="Andronov E."/>
            <person name="Osledkin Y.S."/>
            <person name="Onishchuk O.P."/>
            <person name="Kurchak O.N."/>
            <person name="Shaposhnikov A.I."/>
            <person name="Willems A."/>
            <person name="Tikhonovich I.A."/>
        </authorList>
    </citation>
    <scope>NUCLEOTIDE SEQUENCE [LARGE SCALE GENOMIC DNA]</scope>
    <source>
        <strain evidence="5">V5/3M</strain>
    </source>
</reference>
<dbReference type="RefSeq" id="WP_099510032.1">
    <property type="nucleotide sequence ID" value="NZ_CP016616.1"/>
</dbReference>
<dbReference type="SUPFAM" id="SSF46785">
    <property type="entry name" value="Winged helix' DNA-binding domain"/>
    <property type="match status" value="1"/>
</dbReference>
<dbReference type="CDD" id="cd04301">
    <property type="entry name" value="NAT_SF"/>
    <property type="match status" value="1"/>
</dbReference>
<evidence type="ECO:0000259" key="4">
    <source>
        <dbReference type="PROSITE" id="PS51186"/>
    </source>
</evidence>
<dbReference type="EMBL" id="CP016616">
    <property type="protein sequence ID" value="ANY79019.1"/>
    <property type="molecule type" value="Genomic_DNA"/>
</dbReference>
<dbReference type="PANTHER" id="PTHR43877">
    <property type="entry name" value="AMINOALKYLPHOSPHONATE N-ACETYLTRANSFERASE-RELATED-RELATED"/>
    <property type="match status" value="1"/>
</dbReference>
<dbReference type="Pfam" id="PF12802">
    <property type="entry name" value="MarR_2"/>
    <property type="match status" value="1"/>
</dbReference>
<dbReference type="InterPro" id="IPR036390">
    <property type="entry name" value="WH_DNA-bd_sf"/>
</dbReference>
<dbReference type="InterPro" id="IPR000835">
    <property type="entry name" value="HTH_MarR-typ"/>
</dbReference>
<dbReference type="InterPro" id="IPR036388">
    <property type="entry name" value="WH-like_DNA-bd_sf"/>
</dbReference>
<dbReference type="SMART" id="SM00347">
    <property type="entry name" value="HTH_MARR"/>
    <property type="match status" value="1"/>
</dbReference>
<proteinExistence type="predicted"/>
<dbReference type="KEGG" id="moc:BB934_13015"/>
<dbReference type="Gene3D" id="3.40.630.30">
    <property type="match status" value="1"/>
</dbReference>
<evidence type="ECO:0000256" key="2">
    <source>
        <dbReference type="ARBA" id="ARBA00023315"/>
    </source>
</evidence>
<dbReference type="InterPro" id="IPR050832">
    <property type="entry name" value="Bact_Acetyltransf"/>
</dbReference>
<evidence type="ECO:0000259" key="3">
    <source>
        <dbReference type="PROSITE" id="PS50995"/>
    </source>
</evidence>
<evidence type="ECO:0000256" key="1">
    <source>
        <dbReference type="ARBA" id="ARBA00022679"/>
    </source>
</evidence>
<dbReference type="PROSITE" id="PS50995">
    <property type="entry name" value="HTH_MARR_2"/>
    <property type="match status" value="1"/>
</dbReference>
<accession>A0A1B2EGE6</accession>
<dbReference type="GO" id="GO:0003700">
    <property type="term" value="F:DNA-binding transcription factor activity"/>
    <property type="evidence" value="ECO:0007669"/>
    <property type="project" value="InterPro"/>
</dbReference>
<feature type="domain" description="N-acetyltransferase" evidence="4">
    <location>
        <begin position="143"/>
        <end position="293"/>
    </location>
</feature>
<dbReference type="InterPro" id="IPR016181">
    <property type="entry name" value="Acyl_CoA_acyltransferase"/>
</dbReference>
<gene>
    <name evidence="5" type="ORF">BB934_13015</name>
</gene>
<dbReference type="AlphaFoldDB" id="A0A1B2EGE6"/>
<dbReference type="InterPro" id="IPR000182">
    <property type="entry name" value="GNAT_dom"/>
</dbReference>
<sequence length="293" mass="32840">MIERQIEQVRRFNRIVTQHVGALEESYLRRGRPLGQARLLHEIGPDGIEVRTLRDRLKLDSGYVSRLLRALEGQGLVEMGSGKADGRVRRAALTPKGQAERDTYDTLSDELAASFLAPLDPPQRERLIQAMAEVERLLRAGAVELRFEAADSAAAQSCLEQYFRELAERFEIGFDPARSNSASVAEMTPPAGFFVVAWLDGQPAGCGALKVSDALTGEIKRMWTAPSARGLGIARKVLRRLEEMAREVGLARLHLETNRTLTEAQALYRQEGYEEVAPFNSEPYAHHWFEKRL</sequence>
<dbReference type="OrthoDB" id="2436196at2"/>
<dbReference type="Gene3D" id="1.10.10.10">
    <property type="entry name" value="Winged helix-like DNA-binding domain superfamily/Winged helix DNA-binding domain"/>
    <property type="match status" value="1"/>
</dbReference>
<dbReference type="SUPFAM" id="SSF55729">
    <property type="entry name" value="Acyl-CoA N-acyltransferases (Nat)"/>
    <property type="match status" value="1"/>
</dbReference>
<keyword evidence="2" id="KW-0012">Acyltransferase</keyword>
<evidence type="ECO:0000313" key="5">
    <source>
        <dbReference type="EMBL" id="ANY79019.1"/>
    </source>
</evidence>
<dbReference type="GO" id="GO:0016747">
    <property type="term" value="F:acyltransferase activity, transferring groups other than amino-acyl groups"/>
    <property type="evidence" value="ECO:0007669"/>
    <property type="project" value="InterPro"/>
</dbReference>
<dbReference type="Pfam" id="PF00583">
    <property type="entry name" value="Acetyltransf_1"/>
    <property type="match status" value="1"/>
</dbReference>
<organism evidence="5">
    <name type="scientific">Microvirga ossetica</name>
    <dbReference type="NCBI Taxonomy" id="1882682"/>
    <lineage>
        <taxon>Bacteria</taxon>
        <taxon>Pseudomonadati</taxon>
        <taxon>Pseudomonadota</taxon>
        <taxon>Alphaproteobacteria</taxon>
        <taxon>Hyphomicrobiales</taxon>
        <taxon>Methylobacteriaceae</taxon>
        <taxon>Microvirga</taxon>
    </lineage>
</organism>
<keyword evidence="1" id="KW-0808">Transferase</keyword>
<feature type="domain" description="HTH marR-type" evidence="3">
    <location>
        <begin position="1"/>
        <end position="136"/>
    </location>
</feature>
<name>A0A1B2EGE6_9HYPH</name>
<dbReference type="PANTHER" id="PTHR43877:SF2">
    <property type="entry name" value="AMINOALKYLPHOSPHONATE N-ACETYLTRANSFERASE-RELATED"/>
    <property type="match status" value="1"/>
</dbReference>
<dbReference type="PROSITE" id="PS51186">
    <property type="entry name" value="GNAT"/>
    <property type="match status" value="1"/>
</dbReference>
<protein>
    <submittedName>
        <fullName evidence="5">MarR family transcriptional regulator</fullName>
    </submittedName>
</protein>